<dbReference type="InterPro" id="IPR020825">
    <property type="entry name" value="Phe-tRNA_synthase-like_B3/B4"/>
</dbReference>
<dbReference type="PANTHER" id="PTHR39209:SF2">
    <property type="entry name" value="CYTOPLASMIC PROTEIN"/>
    <property type="match status" value="1"/>
</dbReference>
<dbReference type="SUPFAM" id="SSF56037">
    <property type="entry name" value="PheT/TilS domain"/>
    <property type="match status" value="1"/>
</dbReference>
<accession>A0A2T0BQW7</accession>
<dbReference type="Pfam" id="PF03483">
    <property type="entry name" value="B3_4"/>
    <property type="match status" value="1"/>
</dbReference>
<organism evidence="2 3">
    <name type="scientific">Clostridium luticellarii</name>
    <dbReference type="NCBI Taxonomy" id="1691940"/>
    <lineage>
        <taxon>Bacteria</taxon>
        <taxon>Bacillati</taxon>
        <taxon>Bacillota</taxon>
        <taxon>Clostridia</taxon>
        <taxon>Eubacteriales</taxon>
        <taxon>Clostridiaceae</taxon>
        <taxon>Clostridium</taxon>
    </lineage>
</organism>
<dbReference type="AlphaFoldDB" id="A0A2T0BQW7"/>
<dbReference type="Gene3D" id="3.50.40.10">
    <property type="entry name" value="Phenylalanyl-trna Synthetase, Chain B, domain 3"/>
    <property type="match status" value="1"/>
</dbReference>
<evidence type="ECO:0000313" key="2">
    <source>
        <dbReference type="EMBL" id="PRR86268.1"/>
    </source>
</evidence>
<dbReference type="GO" id="GO:0003723">
    <property type="term" value="F:RNA binding"/>
    <property type="evidence" value="ECO:0007669"/>
    <property type="project" value="InterPro"/>
</dbReference>
<evidence type="ECO:0000313" key="3">
    <source>
        <dbReference type="Proteomes" id="UP000237798"/>
    </source>
</evidence>
<dbReference type="PANTHER" id="PTHR39209">
    <property type="match status" value="1"/>
</dbReference>
<proteinExistence type="predicted"/>
<dbReference type="RefSeq" id="WP_106008243.1">
    <property type="nucleotide sequence ID" value="NZ_JALCPJ010000054.1"/>
</dbReference>
<feature type="domain" description="B3/B4 tRNA-binding" evidence="1">
    <location>
        <begin position="65"/>
        <end position="213"/>
    </location>
</feature>
<evidence type="ECO:0000259" key="1">
    <source>
        <dbReference type="SMART" id="SM00873"/>
    </source>
</evidence>
<dbReference type="Proteomes" id="UP000237798">
    <property type="component" value="Unassembled WGS sequence"/>
</dbReference>
<dbReference type="EMBL" id="PVXP01000006">
    <property type="protein sequence ID" value="PRR86268.1"/>
    <property type="molecule type" value="Genomic_DNA"/>
</dbReference>
<dbReference type="OrthoDB" id="1550991at2"/>
<sequence>MIEIHPNMNNQYQNTFFGILVLQNFHEQPGGKEAFHRFTYDELESIRSSHSNYDRKVFCETDEVVKPYARYYKKFKKTYHVLLQLESILNGKDFPDTIPLVQVLFMAELKTSLLIAGHDLKKCHLPLTIKMSQGGETYSGAGSHSIVLKPKDICLKDQKMYILSIIYGQDDTTRITKETKDVLFLIDGVPGLDKYHIEKGLETLLRYVRVFAPDTVPIDMRVIGTSAMQGGENQ</sequence>
<dbReference type="SMART" id="SM00873">
    <property type="entry name" value="B3_4"/>
    <property type="match status" value="1"/>
</dbReference>
<gene>
    <name evidence="2" type="ORF">CLLU_07490</name>
</gene>
<dbReference type="InterPro" id="IPR005146">
    <property type="entry name" value="B3/B4_tRNA-bd"/>
</dbReference>
<reference evidence="2 3" key="1">
    <citation type="submission" date="2018-03" db="EMBL/GenBank/DDBJ databases">
        <title>Genome sequence of Clostridium luticellarii DSM 29923.</title>
        <authorList>
            <person name="Poehlein A."/>
            <person name="Daniel R."/>
        </authorList>
    </citation>
    <scope>NUCLEOTIDE SEQUENCE [LARGE SCALE GENOMIC DNA]</scope>
    <source>
        <strain evidence="2 3">DSM 29923</strain>
    </source>
</reference>
<comment type="caution">
    <text evidence="2">The sequence shown here is derived from an EMBL/GenBank/DDBJ whole genome shotgun (WGS) entry which is preliminary data.</text>
</comment>
<name>A0A2T0BQW7_9CLOT</name>
<dbReference type="GO" id="GO:0004826">
    <property type="term" value="F:phenylalanine-tRNA ligase activity"/>
    <property type="evidence" value="ECO:0007669"/>
    <property type="project" value="InterPro"/>
</dbReference>
<protein>
    <recommendedName>
        <fullName evidence="1">B3/B4 tRNA-binding domain-containing protein</fullName>
    </recommendedName>
</protein>
<keyword evidence="3" id="KW-1185">Reference proteome</keyword>